<dbReference type="Gene3D" id="1.10.260.40">
    <property type="entry name" value="lambda repressor-like DNA-binding domains"/>
    <property type="match status" value="1"/>
</dbReference>
<evidence type="ECO:0000313" key="2">
    <source>
        <dbReference type="EMBL" id="AID50223.1"/>
    </source>
</evidence>
<dbReference type="RefSeq" id="YP_009099299.1">
    <property type="nucleotide sequence ID" value="NC_025424.1"/>
</dbReference>
<dbReference type="Proteomes" id="UP000027384">
    <property type="component" value="Segment"/>
</dbReference>
<dbReference type="GeneID" id="22109957"/>
<dbReference type="CDD" id="cd00093">
    <property type="entry name" value="HTH_XRE"/>
    <property type="match status" value="1"/>
</dbReference>
<dbReference type="PROSITE" id="PS50943">
    <property type="entry name" value="HTH_CROC1"/>
    <property type="match status" value="1"/>
</dbReference>
<dbReference type="InterPro" id="IPR010982">
    <property type="entry name" value="Lambda_DNA-bd_dom_sf"/>
</dbReference>
<dbReference type="KEGG" id="vg:22109957"/>
<dbReference type="EMBL" id="KJ920400">
    <property type="protein sequence ID" value="AID50223.1"/>
    <property type="molecule type" value="Genomic_DNA"/>
</dbReference>
<keyword evidence="3" id="KW-1185">Reference proteome</keyword>
<dbReference type="GO" id="GO:0003677">
    <property type="term" value="F:DNA binding"/>
    <property type="evidence" value="ECO:0007669"/>
    <property type="project" value="InterPro"/>
</dbReference>
<gene>
    <name evidence="2" type="ORF">Waukesha92_34</name>
</gene>
<dbReference type="OrthoDB" id="40329at10239"/>
<protein>
    <submittedName>
        <fullName evidence="2">Transcriptional regulator</fullName>
    </submittedName>
</protein>
<accession>A0A068ETV0</accession>
<evidence type="ECO:0000259" key="1">
    <source>
        <dbReference type="PROSITE" id="PS50943"/>
    </source>
</evidence>
<organism evidence="2 3">
    <name type="scientific">Bacillus phage Waukesha92</name>
    <dbReference type="NCBI Taxonomy" id="1510440"/>
    <lineage>
        <taxon>Viruses</taxon>
        <taxon>Duplodnaviria</taxon>
        <taxon>Heunggongvirae</taxon>
        <taxon>Uroviricota</taxon>
        <taxon>Caudoviricetes</taxon>
        <taxon>Waukeshavirus</taxon>
        <taxon>Waukeshavirus waukesha92</taxon>
    </lineage>
</organism>
<reference evidence="2 3" key="1">
    <citation type="submission" date="2014-07" db="EMBL/GenBank/DDBJ databases">
        <title>Complete genome sequence of Waukesha92.</title>
        <authorList>
            <person name="Sauder A.B."/>
            <person name="Alali E."/>
            <person name="Alhouri R."/>
            <person name="Carter B."/>
            <person name="Delgado-Fabre N."/>
            <person name="Donovan M."/>
            <person name="Heindel A."/>
            <person name="Murray T."/>
            <person name="Selesky A."/>
            <person name="Langouet C."/>
            <person name="Temple L."/>
        </authorList>
    </citation>
    <scope>NUCLEOTIDE SEQUENCE [LARGE SCALE GENOMIC DNA]</scope>
</reference>
<dbReference type="InterPro" id="IPR001387">
    <property type="entry name" value="Cro/C1-type_HTH"/>
</dbReference>
<sequence>MDYKLISRRVKDIRTDILRISQREFAEALGIQSRSAVSMWENEESTKCPSKKMSLEIAKLANVSVSYVLGESDEKNPDVAAKDEWERLMMQVKTKSPEKQKELLDLITNLVKISGD</sequence>
<dbReference type="SMART" id="SM00530">
    <property type="entry name" value="HTH_XRE"/>
    <property type="match status" value="1"/>
</dbReference>
<evidence type="ECO:0000313" key="3">
    <source>
        <dbReference type="Proteomes" id="UP000027384"/>
    </source>
</evidence>
<name>A0A068ETV0_9CAUD</name>
<dbReference type="Pfam" id="PF01381">
    <property type="entry name" value="HTH_3"/>
    <property type="match status" value="1"/>
</dbReference>
<proteinExistence type="predicted"/>
<feature type="domain" description="HTH cro/C1-type" evidence="1">
    <location>
        <begin position="20"/>
        <end position="68"/>
    </location>
</feature>
<dbReference type="SUPFAM" id="SSF47413">
    <property type="entry name" value="lambda repressor-like DNA-binding domains"/>
    <property type="match status" value="1"/>
</dbReference>